<organism evidence="1 2">
    <name type="scientific">Actinomadura meridiana</name>
    <dbReference type="NCBI Taxonomy" id="559626"/>
    <lineage>
        <taxon>Bacteria</taxon>
        <taxon>Bacillati</taxon>
        <taxon>Actinomycetota</taxon>
        <taxon>Actinomycetes</taxon>
        <taxon>Streptosporangiales</taxon>
        <taxon>Thermomonosporaceae</taxon>
        <taxon>Actinomadura</taxon>
    </lineage>
</organism>
<accession>A0ABP8CQ47</accession>
<reference evidence="2" key="1">
    <citation type="journal article" date="2019" name="Int. J. Syst. Evol. Microbiol.">
        <title>The Global Catalogue of Microorganisms (GCM) 10K type strain sequencing project: providing services to taxonomists for standard genome sequencing and annotation.</title>
        <authorList>
            <consortium name="The Broad Institute Genomics Platform"/>
            <consortium name="The Broad Institute Genome Sequencing Center for Infectious Disease"/>
            <person name="Wu L."/>
            <person name="Ma J."/>
        </authorList>
    </citation>
    <scope>NUCLEOTIDE SEQUENCE [LARGE SCALE GENOMIC DNA]</scope>
    <source>
        <strain evidence="2">JCM 17440</strain>
    </source>
</reference>
<protein>
    <submittedName>
        <fullName evidence="1">Uncharacterized protein</fullName>
    </submittedName>
</protein>
<comment type="caution">
    <text evidence="1">The sequence shown here is derived from an EMBL/GenBank/DDBJ whole genome shotgun (WGS) entry which is preliminary data.</text>
</comment>
<keyword evidence="2" id="KW-1185">Reference proteome</keyword>
<sequence>MCGSTLPLRGLTRCLEDRDWAGAPVDDKTVLRRQPPSARADSARRVDVVVARTNPIFDTREMIMTAEVADPTKAMLAKAHPNWSIVHTDVGRWWAFLDPKLRRRDSDPTQIVDVDADSPEELDAKLAAAGS</sequence>
<gene>
    <name evidence="1" type="ORF">GCM10022254_72680</name>
</gene>
<dbReference type="Proteomes" id="UP001501710">
    <property type="component" value="Unassembled WGS sequence"/>
</dbReference>
<proteinExistence type="predicted"/>
<evidence type="ECO:0000313" key="2">
    <source>
        <dbReference type="Proteomes" id="UP001501710"/>
    </source>
</evidence>
<name>A0ABP8CQ47_9ACTN</name>
<dbReference type="EMBL" id="BAABAS010000029">
    <property type="protein sequence ID" value="GAA4241914.1"/>
    <property type="molecule type" value="Genomic_DNA"/>
</dbReference>
<evidence type="ECO:0000313" key="1">
    <source>
        <dbReference type="EMBL" id="GAA4241914.1"/>
    </source>
</evidence>